<comment type="caution">
    <text evidence="2">The sequence shown here is derived from an EMBL/GenBank/DDBJ whole genome shotgun (WGS) entry which is preliminary data.</text>
</comment>
<gene>
    <name evidence="2" type="ORF">BSTOLATCC_MIC1115</name>
</gene>
<sequence>MESILSFFNLDKLIKKKDQPVQKPPKPDEESVQPEAVVIKIPIKKHEIKNNYTGIKNAARGYMDRKKLLALKIVKGLNQRFEGDLSKRVSEKARNVESKLETFVSGFPLPDYVTVYSHPAYIFNNNTIYSGQWNDKGEKHGKGIEVCADGSKYEGHFKYNKRFWNGRLITAEGDVYQGEWAKGRIYRGFLQRIDGTKVTCTFKNGLLHGEGIEESDGWYYKGNYKYGLRHGKGMMCLKNWDFYEGDFKNNNKEGKGIFIWYDGKKYKGDWKDDKMHGSGIFTWPDGRKYQGTFQNGLMHGFGVLNWPDGKVYIGEWKFGEQDGRGKLFNCNDKSILPWFGTWKSGQRIEQITFQIGKK</sequence>
<dbReference type="SMART" id="SM00698">
    <property type="entry name" value="MORN"/>
    <property type="match status" value="8"/>
</dbReference>
<reference evidence="2" key="1">
    <citation type="submission" date="2021-09" db="EMBL/GenBank/DDBJ databases">
        <authorList>
            <consortium name="AG Swart"/>
            <person name="Singh M."/>
            <person name="Singh A."/>
            <person name="Seah K."/>
            <person name="Emmerich C."/>
        </authorList>
    </citation>
    <scope>NUCLEOTIDE SEQUENCE</scope>
    <source>
        <strain evidence="2">ATCC30299</strain>
    </source>
</reference>
<evidence type="ECO:0000256" key="1">
    <source>
        <dbReference type="ARBA" id="ARBA00022737"/>
    </source>
</evidence>
<keyword evidence="3" id="KW-1185">Reference proteome</keyword>
<keyword evidence="1" id="KW-0677">Repeat</keyword>
<protein>
    <recommendedName>
        <fullName evidence="4">MORN repeat protein</fullName>
    </recommendedName>
</protein>
<dbReference type="PANTHER" id="PTHR23084">
    <property type="entry name" value="PHOSPHATIDYLINOSITOL-4-PHOSPHATE 5-KINASE RELATED"/>
    <property type="match status" value="1"/>
</dbReference>
<evidence type="ECO:0008006" key="4">
    <source>
        <dbReference type="Google" id="ProtNLM"/>
    </source>
</evidence>
<dbReference type="Pfam" id="PF02493">
    <property type="entry name" value="MORN"/>
    <property type="match status" value="7"/>
</dbReference>
<dbReference type="EMBL" id="CAJZBQ010000002">
    <property type="protein sequence ID" value="CAG9310261.1"/>
    <property type="molecule type" value="Genomic_DNA"/>
</dbReference>
<accession>A0AAU9I746</accession>
<organism evidence="2 3">
    <name type="scientific">Blepharisma stoltei</name>
    <dbReference type="NCBI Taxonomy" id="1481888"/>
    <lineage>
        <taxon>Eukaryota</taxon>
        <taxon>Sar</taxon>
        <taxon>Alveolata</taxon>
        <taxon>Ciliophora</taxon>
        <taxon>Postciliodesmatophora</taxon>
        <taxon>Heterotrichea</taxon>
        <taxon>Heterotrichida</taxon>
        <taxon>Blepharismidae</taxon>
        <taxon>Blepharisma</taxon>
    </lineage>
</organism>
<dbReference type="InterPro" id="IPR003409">
    <property type="entry name" value="MORN"/>
</dbReference>
<name>A0AAU9I746_9CILI</name>
<dbReference type="Gene3D" id="2.20.110.10">
    <property type="entry name" value="Histone H3 K4-specific methyltransferase SET7/9 N-terminal domain"/>
    <property type="match status" value="3"/>
</dbReference>
<dbReference type="Proteomes" id="UP001162131">
    <property type="component" value="Unassembled WGS sequence"/>
</dbReference>
<proteinExistence type="predicted"/>
<dbReference type="AlphaFoldDB" id="A0AAU9I746"/>
<evidence type="ECO:0000313" key="3">
    <source>
        <dbReference type="Proteomes" id="UP001162131"/>
    </source>
</evidence>
<evidence type="ECO:0000313" key="2">
    <source>
        <dbReference type="EMBL" id="CAG9310261.1"/>
    </source>
</evidence>
<dbReference type="PANTHER" id="PTHR23084:SF263">
    <property type="entry name" value="MORN REPEAT-CONTAINING PROTEIN 1"/>
    <property type="match status" value="1"/>
</dbReference>
<dbReference type="SUPFAM" id="SSF82185">
    <property type="entry name" value="Histone H3 K4-specific methyltransferase SET7/9 N-terminal domain"/>
    <property type="match status" value="2"/>
</dbReference>